<sequence>MDKFVYKKLRVEFTENLTSLPDADASSHIPSLALSASSASASSVSQTSVASCNKLPDMENAHSAIMEIFTILRFLCLQGLFIRGNEDISSNFIQLLELRKEDVADLKEWMGRASYKWLPHNIQIEIDTLGKLFLRSVREHFAIMVDDTRDISIHEQVTFCIRSVENLTISKDFVGLYVTPNTERKPLFGIIKDILARLDLNIENLQGQCYDCASAMSRKFKGLQKFVADLQPKAIYLCLELSSSRLPASPALQQMHYKLLRTVPVTTDATERSFSALRRLKT</sequence>
<comment type="caution">
    <text evidence="2">The sequence shown here is derived from an EMBL/GenBank/DDBJ whole genome shotgun (WGS) entry which is preliminary data.</text>
</comment>
<protein>
    <recommendedName>
        <fullName evidence="1">DUF4371 domain-containing protein</fullName>
    </recommendedName>
</protein>
<feature type="domain" description="DUF4371" evidence="1">
    <location>
        <begin position="131"/>
        <end position="222"/>
    </location>
</feature>
<name>A0ABQ9IEU2_9NEOP</name>
<dbReference type="PANTHER" id="PTHR45749">
    <property type="match status" value="1"/>
</dbReference>
<evidence type="ECO:0000313" key="3">
    <source>
        <dbReference type="Proteomes" id="UP001159363"/>
    </source>
</evidence>
<keyword evidence="3" id="KW-1185">Reference proteome</keyword>
<dbReference type="EMBL" id="JARBHB010000001">
    <property type="protein sequence ID" value="KAJ8895141.1"/>
    <property type="molecule type" value="Genomic_DNA"/>
</dbReference>
<reference evidence="2 3" key="1">
    <citation type="submission" date="2023-02" db="EMBL/GenBank/DDBJ databases">
        <title>LHISI_Scaffold_Assembly.</title>
        <authorList>
            <person name="Stuart O.P."/>
            <person name="Cleave R."/>
            <person name="Magrath M.J.L."/>
            <person name="Mikheyev A.S."/>
        </authorList>
    </citation>
    <scope>NUCLEOTIDE SEQUENCE [LARGE SCALE GENOMIC DNA]</scope>
    <source>
        <strain evidence="2">Daus_M_001</strain>
        <tissue evidence="2">Leg muscle</tissue>
    </source>
</reference>
<dbReference type="Proteomes" id="UP001159363">
    <property type="component" value="Chromosome 1"/>
</dbReference>
<proteinExistence type="predicted"/>
<evidence type="ECO:0000313" key="2">
    <source>
        <dbReference type="EMBL" id="KAJ8895141.1"/>
    </source>
</evidence>
<dbReference type="PANTHER" id="PTHR45749:SF14">
    <property type="entry name" value="TTF-TYPE DOMAIN-CONTAINING PROTEIN"/>
    <property type="match status" value="1"/>
</dbReference>
<evidence type="ECO:0000259" key="1">
    <source>
        <dbReference type="Pfam" id="PF14291"/>
    </source>
</evidence>
<dbReference type="Pfam" id="PF14291">
    <property type="entry name" value="DUF4371"/>
    <property type="match status" value="1"/>
</dbReference>
<dbReference type="InterPro" id="IPR025398">
    <property type="entry name" value="DUF4371"/>
</dbReference>
<gene>
    <name evidence="2" type="ORF">PR048_000466</name>
</gene>
<organism evidence="2 3">
    <name type="scientific">Dryococelus australis</name>
    <dbReference type="NCBI Taxonomy" id="614101"/>
    <lineage>
        <taxon>Eukaryota</taxon>
        <taxon>Metazoa</taxon>
        <taxon>Ecdysozoa</taxon>
        <taxon>Arthropoda</taxon>
        <taxon>Hexapoda</taxon>
        <taxon>Insecta</taxon>
        <taxon>Pterygota</taxon>
        <taxon>Neoptera</taxon>
        <taxon>Polyneoptera</taxon>
        <taxon>Phasmatodea</taxon>
        <taxon>Verophasmatodea</taxon>
        <taxon>Anareolatae</taxon>
        <taxon>Phasmatidae</taxon>
        <taxon>Eurycanthinae</taxon>
        <taxon>Dryococelus</taxon>
    </lineage>
</organism>
<accession>A0ABQ9IEU2</accession>